<feature type="region of interest" description="Disordered" evidence="1">
    <location>
        <begin position="804"/>
        <end position="832"/>
    </location>
</feature>
<proteinExistence type="predicted"/>
<evidence type="ECO:0000259" key="2">
    <source>
        <dbReference type="Pfam" id="PF03732"/>
    </source>
</evidence>
<reference evidence="3" key="1">
    <citation type="journal article" date="2014" name="Nat. Commun.">
        <title>The emerging biofuel crop Camelina sativa retains a highly undifferentiated hexaploid genome structure.</title>
        <authorList>
            <person name="Kagale S."/>
            <person name="Koh C."/>
            <person name="Nixon J."/>
            <person name="Bollina V."/>
            <person name="Clarke W.E."/>
            <person name="Tuteja R."/>
            <person name="Spillane C."/>
            <person name="Robinson S.J."/>
            <person name="Links M.G."/>
            <person name="Clarke C."/>
            <person name="Higgins E.E."/>
            <person name="Huebert T."/>
            <person name="Sharpe A.G."/>
            <person name="Parkin I.A."/>
        </authorList>
    </citation>
    <scope>NUCLEOTIDE SEQUENCE [LARGE SCALE GENOMIC DNA]</scope>
    <source>
        <strain evidence="3">cv. DH55</strain>
    </source>
</reference>
<gene>
    <name evidence="4" type="primary">LOC104715262</name>
</gene>
<feature type="region of interest" description="Disordered" evidence="1">
    <location>
        <begin position="1"/>
        <end position="40"/>
    </location>
</feature>
<feature type="compositionally biased region" description="Basic and acidic residues" evidence="1">
    <location>
        <begin position="804"/>
        <end position="818"/>
    </location>
</feature>
<accession>A0ABM0TT76</accession>
<evidence type="ECO:0000313" key="3">
    <source>
        <dbReference type="Proteomes" id="UP000694864"/>
    </source>
</evidence>
<name>A0ABM0TT76_CAMSA</name>
<feature type="compositionally biased region" description="Basic residues" evidence="1">
    <location>
        <begin position="819"/>
        <end position="831"/>
    </location>
</feature>
<evidence type="ECO:0000256" key="1">
    <source>
        <dbReference type="SAM" id="MobiDB-lite"/>
    </source>
</evidence>
<keyword evidence="3" id="KW-1185">Reference proteome</keyword>
<dbReference type="PANTHER" id="PTHR33223">
    <property type="entry name" value="CCHC-TYPE DOMAIN-CONTAINING PROTEIN"/>
    <property type="match status" value="1"/>
</dbReference>
<dbReference type="Gene3D" id="2.40.70.10">
    <property type="entry name" value="Acid Proteases"/>
    <property type="match status" value="1"/>
</dbReference>
<organism evidence="3 4">
    <name type="scientific">Camelina sativa</name>
    <name type="common">False flax</name>
    <name type="synonym">Myagrum sativum</name>
    <dbReference type="NCBI Taxonomy" id="90675"/>
    <lineage>
        <taxon>Eukaryota</taxon>
        <taxon>Viridiplantae</taxon>
        <taxon>Streptophyta</taxon>
        <taxon>Embryophyta</taxon>
        <taxon>Tracheophyta</taxon>
        <taxon>Spermatophyta</taxon>
        <taxon>Magnoliopsida</taxon>
        <taxon>eudicotyledons</taxon>
        <taxon>Gunneridae</taxon>
        <taxon>Pentapetalae</taxon>
        <taxon>rosids</taxon>
        <taxon>malvids</taxon>
        <taxon>Brassicales</taxon>
        <taxon>Brassicaceae</taxon>
        <taxon>Camelineae</taxon>
        <taxon>Camelina</taxon>
    </lineage>
</organism>
<protein>
    <submittedName>
        <fullName evidence="4">Uncharacterized protein LOC104715262</fullName>
    </submittedName>
</protein>
<dbReference type="PANTHER" id="PTHR33223:SF11">
    <property type="entry name" value="ELEMENT PROTEIN, PUTATIVE-RELATED"/>
    <property type="match status" value="1"/>
</dbReference>
<feature type="region of interest" description="Disordered" evidence="1">
    <location>
        <begin position="488"/>
        <end position="538"/>
    </location>
</feature>
<dbReference type="CDD" id="cd00303">
    <property type="entry name" value="retropepsin_like"/>
    <property type="match status" value="1"/>
</dbReference>
<feature type="domain" description="Retrotransposon gag" evidence="2">
    <location>
        <begin position="125"/>
        <end position="217"/>
    </location>
</feature>
<feature type="compositionally biased region" description="Low complexity" evidence="1">
    <location>
        <begin position="358"/>
        <end position="369"/>
    </location>
</feature>
<feature type="region of interest" description="Disordered" evidence="1">
    <location>
        <begin position="354"/>
        <end position="386"/>
    </location>
</feature>
<dbReference type="SUPFAM" id="SSF50630">
    <property type="entry name" value="Acid proteases"/>
    <property type="match status" value="1"/>
</dbReference>
<dbReference type="GeneID" id="104715262"/>
<reference evidence="4" key="2">
    <citation type="submission" date="2025-08" db="UniProtKB">
        <authorList>
            <consortium name="RefSeq"/>
        </authorList>
    </citation>
    <scope>IDENTIFICATION</scope>
    <source>
        <tissue evidence="4">Leaf</tissue>
    </source>
</reference>
<dbReference type="RefSeq" id="XP_010430984.1">
    <property type="nucleotide sequence ID" value="XM_010432682.1"/>
</dbReference>
<evidence type="ECO:0000313" key="4">
    <source>
        <dbReference type="RefSeq" id="XP_010430984.1"/>
    </source>
</evidence>
<dbReference type="InterPro" id="IPR021109">
    <property type="entry name" value="Peptidase_aspartic_dom_sf"/>
</dbReference>
<dbReference type="Pfam" id="PF03732">
    <property type="entry name" value="Retrotrans_gag"/>
    <property type="match status" value="1"/>
</dbReference>
<sequence length="869" mass="96642">MEDGQNLDGRQPNPQEVIVLPPPPVPQCQAPQEQNAAELNPPARRATLRDEDAHNRLFANRSAIQPPAPARQNYEIKHSLINLVQNRVFNGLASESHLDHIQAFWRLASTTRSNGVPYDYLMLTLFQFSLGDKALRWLNLLDRGSLTTWEQCREAFLNHFYTKSRSAMLRSKITTFSQGGTESFCEAWEKFKEYMRDCPHHGFSQENLMNIFYGGIDQKYQMALDTASRGDFSTNTAAEANLLIENLAASNSNYSHEYDRSVRVVSSVNTDVIKSLTAKVDLLLKRDEQAVNMCDGQTGAYQQVGVNSGFEGTEELNYVGGQGNYQSHGFNHYRNHPYLSYRSTNVENPQDQEYPPHNQQGNFSQGFQNKGVGFNSSNTQGYHAPSAAPQDNKLELMMQALLEGHKKSSAEINVKIDSMYNDLNGKFERLSSRVDSIDKRVSAISSSSKNKESCNAITLHSGIEDGQSCAVINSCLASVETGSISLEPRSAGPIHSDNSSLIPRDVGSTDPPYRSIDPVNDAEPASKSPISTAPRLDQSVPVVGMRKPSSVVPDADSKESLLVEPKPYKPYVKKPLDEKKYGWYKEAISEFIADIPFTEAVKHISLLKKVYNDVVVEEKDLVELKAFLAREKNIHAPSLKRLPKLKDPGKFVLPCSILGVNFEDSLCDTGSSLNVMSKASAERLGIDDMMASKVSLKFANAVTTTPQGFINNLDVQVGSCLVATDFHVVEMSKGFEMPLILGRPFLATVGAVVDLPNTRINFSNIDDKVFYNAITANEVIRHGSCLVVEHEKKVDVMTMGENGDKNEVNEVLDGDTHSSKKSSKKVKKRDKPKIERVIQDLHITLVPQKYVRDTIEYKVKCKGISRPFS</sequence>
<dbReference type="InterPro" id="IPR005162">
    <property type="entry name" value="Retrotrans_gag_dom"/>
</dbReference>
<dbReference type="Pfam" id="PF13975">
    <property type="entry name" value="gag-asp_proteas"/>
    <property type="match status" value="1"/>
</dbReference>
<dbReference type="Proteomes" id="UP000694864">
    <property type="component" value="Chromosome 9"/>
</dbReference>